<dbReference type="Proteomes" id="UP000062788">
    <property type="component" value="Unassembled WGS sequence"/>
</dbReference>
<gene>
    <name evidence="1" type="ORF">WS67_22430</name>
</gene>
<reference evidence="1 2" key="1">
    <citation type="submission" date="2015-11" db="EMBL/GenBank/DDBJ databases">
        <title>Expanding the genomic diversity of Burkholderia species for the development of highly accurate diagnostics.</title>
        <authorList>
            <person name="Sahl J."/>
            <person name="Keim P."/>
            <person name="Wagner D."/>
        </authorList>
    </citation>
    <scope>NUCLEOTIDE SEQUENCE [LARGE SCALE GENOMIC DNA]</scope>
    <source>
        <strain evidence="1 2">TSV85</strain>
    </source>
</reference>
<dbReference type="AlphaFoldDB" id="A0A124P7W1"/>
<accession>A0A124P7W1</accession>
<comment type="caution">
    <text evidence="1">The sequence shown here is derived from an EMBL/GenBank/DDBJ whole genome shotgun (WGS) entry which is preliminary data.</text>
</comment>
<name>A0A124P7W1_9BURK</name>
<dbReference type="OrthoDB" id="9931077at2"/>
<organism evidence="1 2">
    <name type="scientific">Burkholderia singularis</name>
    <dbReference type="NCBI Taxonomy" id="1503053"/>
    <lineage>
        <taxon>Bacteria</taxon>
        <taxon>Pseudomonadati</taxon>
        <taxon>Pseudomonadota</taxon>
        <taxon>Betaproteobacteria</taxon>
        <taxon>Burkholderiales</taxon>
        <taxon>Burkholderiaceae</taxon>
        <taxon>Burkholderia</taxon>
        <taxon>pseudomallei group</taxon>
    </lineage>
</organism>
<keyword evidence="2" id="KW-1185">Reference proteome</keyword>
<sequence>MLGITPDATRFGYDTTMSPALFRHYSAVRAYLNVKPYYGTNANAIATRAAHTDISPEAKLESPVALQFVSQSGARSFNRRVGWAAVSEYNEFVSAPMLERRGETFCQYIMDAEL</sequence>
<evidence type="ECO:0000313" key="1">
    <source>
        <dbReference type="EMBL" id="KVE23452.1"/>
    </source>
</evidence>
<proteinExistence type="predicted"/>
<evidence type="ECO:0000313" key="2">
    <source>
        <dbReference type="Proteomes" id="UP000062788"/>
    </source>
</evidence>
<protein>
    <submittedName>
        <fullName evidence="1">Uncharacterized protein</fullName>
    </submittedName>
</protein>
<dbReference type="EMBL" id="LOWA01000057">
    <property type="protein sequence ID" value="KVE23452.1"/>
    <property type="molecule type" value="Genomic_DNA"/>
</dbReference>